<sequence>MELLVLVVISQSFNHEPKEDVPDTNALEICAERAVELVLFGFGIPQPELRAALRHHTPAPPHPTHTTHTITHTVHKL</sequence>
<evidence type="ECO:0000313" key="2">
    <source>
        <dbReference type="EMBL" id="CAH2040915.1"/>
    </source>
</evidence>
<protein>
    <submittedName>
        <fullName evidence="2">Uncharacterized protein</fullName>
    </submittedName>
</protein>
<feature type="region of interest" description="Disordered" evidence="1">
    <location>
        <begin position="57"/>
        <end position="77"/>
    </location>
</feature>
<feature type="compositionally biased region" description="Low complexity" evidence="1">
    <location>
        <begin position="64"/>
        <end position="77"/>
    </location>
</feature>
<name>A0ABN8HWB6_9NEOP</name>
<proteinExistence type="predicted"/>
<feature type="non-terminal residue" evidence="2">
    <location>
        <position position="77"/>
    </location>
</feature>
<dbReference type="EMBL" id="OW152824">
    <property type="protein sequence ID" value="CAH2040915.1"/>
    <property type="molecule type" value="Genomic_DNA"/>
</dbReference>
<dbReference type="Proteomes" id="UP000837857">
    <property type="component" value="Chromosome 12"/>
</dbReference>
<accession>A0ABN8HWB6</accession>
<reference evidence="2" key="1">
    <citation type="submission" date="2022-03" db="EMBL/GenBank/DDBJ databases">
        <authorList>
            <person name="Martin H S."/>
        </authorList>
    </citation>
    <scope>NUCLEOTIDE SEQUENCE</scope>
</reference>
<evidence type="ECO:0000256" key="1">
    <source>
        <dbReference type="SAM" id="MobiDB-lite"/>
    </source>
</evidence>
<organism evidence="2 3">
    <name type="scientific">Iphiclides podalirius</name>
    <name type="common">scarce swallowtail</name>
    <dbReference type="NCBI Taxonomy" id="110791"/>
    <lineage>
        <taxon>Eukaryota</taxon>
        <taxon>Metazoa</taxon>
        <taxon>Ecdysozoa</taxon>
        <taxon>Arthropoda</taxon>
        <taxon>Hexapoda</taxon>
        <taxon>Insecta</taxon>
        <taxon>Pterygota</taxon>
        <taxon>Neoptera</taxon>
        <taxon>Endopterygota</taxon>
        <taxon>Lepidoptera</taxon>
        <taxon>Glossata</taxon>
        <taxon>Ditrysia</taxon>
        <taxon>Papilionoidea</taxon>
        <taxon>Papilionidae</taxon>
        <taxon>Papilioninae</taxon>
        <taxon>Iphiclides</taxon>
    </lineage>
</organism>
<keyword evidence="3" id="KW-1185">Reference proteome</keyword>
<gene>
    <name evidence="2" type="ORF">IPOD504_LOCUS2895</name>
</gene>
<evidence type="ECO:0000313" key="3">
    <source>
        <dbReference type="Proteomes" id="UP000837857"/>
    </source>
</evidence>